<reference evidence="2" key="3">
    <citation type="submission" date="2025-08" db="UniProtKB">
        <authorList>
            <consortium name="RefSeq"/>
        </authorList>
    </citation>
    <scope>IDENTIFICATION</scope>
    <source>
        <strain evidence="2">NI907</strain>
    </source>
</reference>
<evidence type="ECO:0000313" key="2">
    <source>
        <dbReference type="RefSeq" id="XP_030976477.1"/>
    </source>
</evidence>
<proteinExistence type="predicted"/>
<name>A0A6P8ANJ9_PYRGI</name>
<accession>A0A6P8ANJ9</accession>
<dbReference type="RefSeq" id="XP_030976477.1">
    <property type="nucleotide sequence ID" value="XM_031131755.1"/>
</dbReference>
<gene>
    <name evidence="2" type="ORF">PgNI_11791</name>
</gene>
<dbReference type="Proteomes" id="UP000515153">
    <property type="component" value="Chromosome V"/>
</dbReference>
<keyword evidence="1" id="KW-1185">Reference proteome</keyword>
<dbReference type="AlphaFoldDB" id="A0A6P8ANJ9"/>
<dbReference type="GeneID" id="41966660"/>
<evidence type="ECO:0000313" key="1">
    <source>
        <dbReference type="Proteomes" id="UP000515153"/>
    </source>
</evidence>
<feature type="non-terminal residue" evidence="2">
    <location>
        <position position="78"/>
    </location>
</feature>
<protein>
    <submittedName>
        <fullName evidence="2">Uncharacterized protein</fullName>
    </submittedName>
</protein>
<reference evidence="1 2" key="1">
    <citation type="journal article" date="2019" name="Mol. Biol. Evol.">
        <title>Blast fungal genomes show frequent chromosomal changes, gene gains and losses, and effector gene turnover.</title>
        <authorList>
            <person name="Gomez Luciano L.B."/>
            <person name="Jason Tsai I."/>
            <person name="Chuma I."/>
            <person name="Tosa Y."/>
            <person name="Chen Y.H."/>
            <person name="Li J.Y."/>
            <person name="Li M.Y."/>
            <person name="Jade Lu M.Y."/>
            <person name="Nakayashiki H."/>
            <person name="Li W.H."/>
        </authorList>
    </citation>
    <scope>NUCLEOTIDE SEQUENCE [LARGE SCALE GENOMIC DNA]</scope>
    <source>
        <strain evidence="1 2">NI907</strain>
    </source>
</reference>
<reference evidence="2" key="2">
    <citation type="submission" date="2019-10" db="EMBL/GenBank/DDBJ databases">
        <authorList>
            <consortium name="NCBI Genome Project"/>
        </authorList>
    </citation>
    <scope>NUCLEOTIDE SEQUENCE</scope>
    <source>
        <strain evidence="2">NI907</strain>
    </source>
</reference>
<sequence length="78" mass="8788">MLRRTQSLLTDGIDWILTQLLPLLNFSELPTILLHDGHDLPHRLGGMILGLVLIHHKLQLSHLTLELSELLLVGSQLL</sequence>
<dbReference type="KEGG" id="pgri:PgNI_11791"/>
<organism evidence="1 2">
    <name type="scientific">Pyricularia grisea</name>
    <name type="common">Crabgrass-specific blast fungus</name>
    <name type="synonym">Magnaporthe grisea</name>
    <dbReference type="NCBI Taxonomy" id="148305"/>
    <lineage>
        <taxon>Eukaryota</taxon>
        <taxon>Fungi</taxon>
        <taxon>Dikarya</taxon>
        <taxon>Ascomycota</taxon>
        <taxon>Pezizomycotina</taxon>
        <taxon>Sordariomycetes</taxon>
        <taxon>Sordariomycetidae</taxon>
        <taxon>Magnaporthales</taxon>
        <taxon>Pyriculariaceae</taxon>
        <taxon>Pyricularia</taxon>
    </lineage>
</organism>